<feature type="region of interest" description="Disordered" evidence="1">
    <location>
        <begin position="1"/>
        <end position="22"/>
    </location>
</feature>
<evidence type="ECO:0000313" key="2">
    <source>
        <dbReference type="EMBL" id="GJT94373.1"/>
    </source>
</evidence>
<dbReference type="Proteomes" id="UP001151760">
    <property type="component" value="Unassembled WGS sequence"/>
</dbReference>
<reference evidence="2" key="1">
    <citation type="journal article" date="2022" name="Int. J. Mol. Sci.">
        <title>Draft Genome of Tanacetum Coccineum: Genomic Comparison of Closely Related Tanacetum-Family Plants.</title>
        <authorList>
            <person name="Yamashiro T."/>
            <person name="Shiraishi A."/>
            <person name="Nakayama K."/>
            <person name="Satake H."/>
        </authorList>
    </citation>
    <scope>NUCLEOTIDE SEQUENCE</scope>
</reference>
<evidence type="ECO:0000313" key="3">
    <source>
        <dbReference type="Proteomes" id="UP001151760"/>
    </source>
</evidence>
<evidence type="ECO:0000256" key="1">
    <source>
        <dbReference type="SAM" id="MobiDB-lite"/>
    </source>
</evidence>
<feature type="region of interest" description="Disordered" evidence="1">
    <location>
        <begin position="66"/>
        <end position="117"/>
    </location>
</feature>
<accession>A0ABQ5I4P9</accession>
<organism evidence="2 3">
    <name type="scientific">Tanacetum coccineum</name>
    <dbReference type="NCBI Taxonomy" id="301880"/>
    <lineage>
        <taxon>Eukaryota</taxon>
        <taxon>Viridiplantae</taxon>
        <taxon>Streptophyta</taxon>
        <taxon>Embryophyta</taxon>
        <taxon>Tracheophyta</taxon>
        <taxon>Spermatophyta</taxon>
        <taxon>Magnoliopsida</taxon>
        <taxon>eudicotyledons</taxon>
        <taxon>Gunneridae</taxon>
        <taxon>Pentapetalae</taxon>
        <taxon>asterids</taxon>
        <taxon>campanulids</taxon>
        <taxon>Asterales</taxon>
        <taxon>Asteraceae</taxon>
        <taxon>Asteroideae</taxon>
        <taxon>Anthemideae</taxon>
        <taxon>Anthemidinae</taxon>
        <taxon>Tanacetum</taxon>
    </lineage>
</organism>
<sequence length="342" mass="39476">MEHASKQQLPEQSSKPFDQAARAEFDQKEILFHMMRKNKYYEKHPTHQLVYDALMQSLILDEDEMEKAKTVESPTQMKRHHDDRDQDPPTGPYQGLKKRKKIKDDKPSKKPTLAGSFKGTTQISAKIEFDDGPEQSWLNDLANVEKPLLTFDDLMSTPIDFSTFAMNRLKIMKECYRALFDQLEWNNPEGNRCPYDLSKPLPLHESQGRLTVPANFFFNNDLEYLRRGSTGRKYMALTIKIKATKYDVEGIKDMTSLNEIEDCASRVQNKLTRGDEIVESAVGSFTALYTTLSEPLGVICEDKLKMKRLMRTDEFYKFSDAHLAFFFLSFSFNTLGSDAEEP</sequence>
<comment type="caution">
    <text evidence="2">The sequence shown here is derived from an EMBL/GenBank/DDBJ whole genome shotgun (WGS) entry which is preliminary data.</text>
</comment>
<keyword evidence="3" id="KW-1185">Reference proteome</keyword>
<dbReference type="EMBL" id="BQNB010020290">
    <property type="protein sequence ID" value="GJT94373.1"/>
    <property type="molecule type" value="Genomic_DNA"/>
</dbReference>
<name>A0ABQ5I4P9_9ASTR</name>
<feature type="compositionally biased region" description="Polar residues" evidence="1">
    <location>
        <begin position="1"/>
        <end position="16"/>
    </location>
</feature>
<reference evidence="2" key="2">
    <citation type="submission" date="2022-01" db="EMBL/GenBank/DDBJ databases">
        <authorList>
            <person name="Yamashiro T."/>
            <person name="Shiraishi A."/>
            <person name="Satake H."/>
            <person name="Nakayama K."/>
        </authorList>
    </citation>
    <scope>NUCLEOTIDE SEQUENCE</scope>
</reference>
<gene>
    <name evidence="2" type="ORF">Tco_1089891</name>
</gene>
<proteinExistence type="predicted"/>
<protein>
    <submittedName>
        <fullName evidence="2">Uncharacterized protein</fullName>
    </submittedName>
</protein>